<organism evidence="1 2">
    <name type="scientific">Dichomitus squalens</name>
    <dbReference type="NCBI Taxonomy" id="114155"/>
    <lineage>
        <taxon>Eukaryota</taxon>
        <taxon>Fungi</taxon>
        <taxon>Dikarya</taxon>
        <taxon>Basidiomycota</taxon>
        <taxon>Agaricomycotina</taxon>
        <taxon>Agaricomycetes</taxon>
        <taxon>Polyporales</taxon>
        <taxon>Polyporaceae</taxon>
        <taxon>Dichomitus</taxon>
    </lineage>
</organism>
<dbReference type="Proteomes" id="UP000292082">
    <property type="component" value="Unassembled WGS sequence"/>
</dbReference>
<sequence length="124" mass="14299">MDKARNFELKWSHIACPPKYRIGLWGAHSAGLGSSTPTLCCSEGFPHRPFSPVALKFAKYTPSFFSALYKNRKTAYPARARFAVDRTRCLARESFKLKGFVRRRLTMLVKQRIERAVVRVYARK</sequence>
<dbReference type="AlphaFoldDB" id="A0A4Q9NG49"/>
<accession>A0A4Q9NG49</accession>
<proteinExistence type="predicted"/>
<gene>
    <name evidence="1" type="ORF">BD310DRAFT_478919</name>
</gene>
<keyword evidence="2" id="KW-1185">Reference proteome</keyword>
<name>A0A4Q9NG49_9APHY</name>
<evidence type="ECO:0000313" key="2">
    <source>
        <dbReference type="Proteomes" id="UP000292082"/>
    </source>
</evidence>
<protein>
    <submittedName>
        <fullName evidence="1">Uncharacterized protein</fullName>
    </submittedName>
</protein>
<reference evidence="1 2" key="1">
    <citation type="submission" date="2019-01" db="EMBL/GenBank/DDBJ databases">
        <title>Draft genome sequences of three monokaryotic isolates of the white-rot basidiomycete fungus Dichomitus squalens.</title>
        <authorList>
            <consortium name="DOE Joint Genome Institute"/>
            <person name="Lopez S.C."/>
            <person name="Andreopoulos B."/>
            <person name="Pangilinan J."/>
            <person name="Lipzen A."/>
            <person name="Riley R."/>
            <person name="Ahrendt S."/>
            <person name="Ng V."/>
            <person name="Barry K."/>
            <person name="Daum C."/>
            <person name="Grigoriev I.V."/>
            <person name="Hilden K.S."/>
            <person name="Makela M.R."/>
            <person name="de Vries R.P."/>
        </authorList>
    </citation>
    <scope>NUCLEOTIDE SEQUENCE [LARGE SCALE GENOMIC DNA]</scope>
    <source>
        <strain evidence="1 2">CBS 464.89</strain>
    </source>
</reference>
<evidence type="ECO:0000313" key="1">
    <source>
        <dbReference type="EMBL" id="TBU58484.1"/>
    </source>
</evidence>
<dbReference type="EMBL" id="ML145124">
    <property type="protein sequence ID" value="TBU58484.1"/>
    <property type="molecule type" value="Genomic_DNA"/>
</dbReference>